<dbReference type="SUPFAM" id="SSF57997">
    <property type="entry name" value="Tropomyosin"/>
    <property type="match status" value="1"/>
</dbReference>
<feature type="coiled-coil region" evidence="1">
    <location>
        <begin position="789"/>
        <end position="968"/>
    </location>
</feature>
<evidence type="ECO:0000313" key="3">
    <source>
        <dbReference type="EMBL" id="GBR73503.1"/>
    </source>
</evidence>
<comment type="caution">
    <text evidence="3">The sequence shown here is derived from an EMBL/GenBank/DDBJ whole genome shotgun (WGS) entry which is preliminary data.</text>
</comment>
<dbReference type="Gene3D" id="1.20.120.330">
    <property type="entry name" value="Nucleotidyltransferases domain 2"/>
    <property type="match status" value="1"/>
</dbReference>
<dbReference type="PANTHER" id="PTHR23159">
    <property type="entry name" value="CENTROSOMAL PROTEIN 2"/>
    <property type="match status" value="1"/>
</dbReference>
<dbReference type="Gene3D" id="1.10.287.620">
    <property type="entry name" value="Helix Hairpins"/>
    <property type="match status" value="1"/>
</dbReference>
<sequence length="1880" mass="207258">MSEIKNLLNIAQAASYALTHSTNESVSPEIIELAELQYIRRIAAQQYDTAMAGVDRDRLNAVTPDSRDKLYAFKDMIEHLPSSFIPAGFDPFHPQNNETIEPPFLRAALMNIFDEYFSICSLLEQYEDQQRKTTSSYTRPPVTSSIYNTMNNNTLGQTELNKYPGEPRARISDRYEKELGEKRHELNTQLDLLDLIQNTLPQVSLTELPKADLETCFRLLKNISDNDFIGLLNLIFGYHHNSLDFFMGKADSGAVPEDLNIKTLTEALIRTAGETQIKIDSKTKTIDTAPETRSRQINNSRTVLQDKLDAVALLFLDAARLNQAEHLYNWFLDDKRITHPIYLEYFAETSPLALLKDLSSQELKAGDEAAAKGDMLGAYIHYQNAEAWAAPDTVIKYLDIKYIEEHLGVLNDKDREIWISAIAELRGKINTAARPYRESASAKIDELRSKINQIETALTAENISAAARLGIISQNSQPDQNYMELYYQLKKSAEVLWRDDVIAVMSSPQDALDIVNNPEFRNQAQRHLAVLPAAFAVKTRLLFRDAQVRTNNQEIMHELYYKLAKEYDRAGNKNRWWPKTTDAKDPAWILPAFLRDQIGGKKASEAPRVRETPEIVSQAVSSSKPVVIPRGGETSSTFKNISITDPRETSGDDIYKVTDPDGYAIAEGIHADAITTRDTAEDTLTAKETARDTAADAQDTAQEAKNAAQDAVDDATDQVKDCGGEIAGIQGEINGAQKGVEAAQKVVDRIGGLVDETQEAVNLAQTDYDTAVSDYTAKESAYNQAAQAVSDAETAVSTAEGNLSQAEAERDTAYDNYNDDPTPENLAAYQAAEQALTDAQGDLTAAQTAEYNANISLGAAESAKDFAEALRDSTSGALDDKRNQLSDLQNELSSVLGELNAAQGELTAANGQLSIAQENLAAAQEALTAAEADLNTSASELAAKKQALEAAQAEVDAADQALKDAQTTLNNTPKPDLKDYSSVISTLAGEKLDSLIFFDNQGNPVEFTKILTGSIVTDAAGNFIGFYCSEKDPVTGEKIGKLWYIAEDGTLKEADVELSTDANGNITIKAKGDAITLWPGGPKIGYIGDTNIFGSMLKVESIDRDAGVLHLANVTGVVLAKEVETVGADGKKTKTIVPIEAGEPGAELQELLELVQTGVDPDTGDVRVDVNLPEEVVDAIIKNGYVLYLTSDTGDKALGLVDIVGAENITPPAEKYQAEYSTTTPKALLFSRYHSVATAWHSDPEKATGSVRWKGQIMEYGPETRFPANVTVNPKTGTIIMAGDTTIEDIYYDENLGQVAQIRALNGEEDPQIVKEVDRALGGALDIQHKVISPSTMTRDFFDAQHSIFESYQDGQNTGFFLNGEYLRFDDPLVQEAMREIKEFNAELGTGYEDFPTLLALVYLKRKYKKGRPVEPKQSAKLLEDLQGKYNLNLSAEELENLQKKYNFGNLSAAELENLQRKYNLNLSAEELENLQKEYNFGNLSAAELENLQKKYNFGNLSAEKLENLQNEYHSLSTEKADKLFWYNLALLAAPQISLDSQKIAVFSSAKNGLSLTFNSGITYTSLGVEDYGQLTSSAGLNLDWQGRFGLFNISGKYHLDNITGAPDYAWADKSMSRFEYGAKYFLPLAENIQPYLSYFGETMLPHDLDEWSTSYHLLGAGLRGNLFLGRLNNSATGRHTAELNFDVLLFDQLLTLEDNGNLYNNVGVTGNIDLKLGSFGLGLDGTLFWRNHWFLAEESIFRQIPNALVSPKFYPHITYDAGNGLVSFGAEIGSDFARGSFEQKLSLSFTPSNRFTFGLHGNMSEYVYGPWFAPTDDDFQTRLGGGGGLFAEWDNKYKINAGVDVQQSGNPEQAPKVDFNLGFSIKNIDLLKPFKPKKK</sequence>
<protein>
    <submittedName>
        <fullName evidence="3">SMC N superfamily protein</fullName>
    </submittedName>
</protein>
<evidence type="ECO:0000313" key="4">
    <source>
        <dbReference type="Proteomes" id="UP000269352"/>
    </source>
</evidence>
<feature type="compositionally biased region" description="Polar residues" evidence="2">
    <location>
        <begin position="633"/>
        <end position="643"/>
    </location>
</feature>
<evidence type="ECO:0000256" key="1">
    <source>
        <dbReference type="SAM" id="Coils"/>
    </source>
</evidence>
<dbReference type="EMBL" id="BGZN01000012">
    <property type="protein sequence ID" value="GBR73503.1"/>
    <property type="molecule type" value="Genomic_DNA"/>
</dbReference>
<keyword evidence="4" id="KW-1185">Reference proteome</keyword>
<dbReference type="Proteomes" id="UP000269352">
    <property type="component" value="Unassembled WGS sequence"/>
</dbReference>
<keyword evidence="1" id="KW-0175">Coiled coil</keyword>
<evidence type="ECO:0000256" key="2">
    <source>
        <dbReference type="SAM" id="MobiDB-lite"/>
    </source>
</evidence>
<gene>
    <name evidence="3" type="ORF">NO1_0876</name>
</gene>
<name>A0A388TAM3_TERA1</name>
<dbReference type="PANTHER" id="PTHR23159:SF31">
    <property type="entry name" value="CENTROSOME-ASSOCIATED PROTEIN CEP250 ISOFORM X1"/>
    <property type="match status" value="1"/>
</dbReference>
<feature type="region of interest" description="Disordered" evidence="2">
    <location>
        <begin position="620"/>
        <end position="645"/>
    </location>
</feature>
<accession>A0A388TAM3</accession>
<feature type="coiled-coil region" evidence="1">
    <location>
        <begin position="687"/>
        <end position="718"/>
    </location>
</feature>
<proteinExistence type="predicted"/>
<reference evidence="3 4" key="1">
    <citation type="journal article" date="2019" name="ISME J.">
        <title>Genome analyses of uncultured TG2/ZB3 bacteria in 'Margulisbacteria' specifically attached to ectosymbiotic spirochetes of protists in the termite gut.</title>
        <authorList>
            <person name="Utami Y.D."/>
            <person name="Kuwahara H."/>
            <person name="Igai K."/>
            <person name="Murakami T."/>
            <person name="Sugaya K."/>
            <person name="Morikawa T."/>
            <person name="Nagura Y."/>
            <person name="Yuki M."/>
            <person name="Deevong P."/>
            <person name="Inoue T."/>
            <person name="Kihara K."/>
            <person name="Lo N."/>
            <person name="Yamada A."/>
            <person name="Ohkuma M."/>
            <person name="Hongoh Y."/>
        </authorList>
    </citation>
    <scope>NUCLEOTIDE SEQUENCE [LARGE SCALE GENOMIC DNA]</scope>
    <source>
        <strain evidence="3">NkOx7-01</strain>
    </source>
</reference>
<organism evidence="3 4">
    <name type="scientific">Termititenax aidoneus</name>
    <dbReference type="NCBI Taxonomy" id="2218524"/>
    <lineage>
        <taxon>Bacteria</taxon>
        <taxon>Bacillati</taxon>
        <taxon>Candidatus Margulisiibacteriota</taxon>
        <taxon>Candidatus Termititenacia</taxon>
        <taxon>Candidatus Termititenacales</taxon>
        <taxon>Candidatus Termititenacaceae</taxon>
        <taxon>Candidatus Termititenax</taxon>
    </lineage>
</organism>
<feature type="coiled-coil region" evidence="1">
    <location>
        <begin position="1439"/>
        <end position="1509"/>
    </location>
</feature>